<name>A0AAE0DB77_COLKA</name>
<evidence type="ECO:0000256" key="1">
    <source>
        <dbReference type="SAM" id="MobiDB-lite"/>
    </source>
</evidence>
<dbReference type="EMBL" id="VYYT01000061">
    <property type="protein sequence ID" value="KAK2772952.1"/>
    <property type="molecule type" value="Genomic_DNA"/>
</dbReference>
<evidence type="ECO:0000313" key="2">
    <source>
        <dbReference type="EMBL" id="KAK2772952.1"/>
    </source>
</evidence>
<feature type="region of interest" description="Disordered" evidence="1">
    <location>
        <begin position="41"/>
        <end position="73"/>
    </location>
</feature>
<accession>A0AAE0DB77</accession>
<proteinExistence type="predicted"/>
<reference evidence="2" key="1">
    <citation type="submission" date="2023-02" db="EMBL/GenBank/DDBJ databases">
        <title>Colletotrichum kahawae CIFC_Que2 genome sequencing and assembly.</title>
        <authorList>
            <person name="Baroncelli R."/>
        </authorList>
    </citation>
    <scope>NUCLEOTIDE SEQUENCE</scope>
    <source>
        <strain evidence="2">CIFC_Que2</strain>
    </source>
</reference>
<gene>
    <name evidence="2" type="ORF">CKAH01_13741</name>
</gene>
<sequence length="73" mass="7769">MRSAHCSDTDWQWTPGGQICSCPRAAVEWCLPRLPLRSALGPNEAATENGPSHAARLKADTRSSPKPAPSPSS</sequence>
<evidence type="ECO:0000313" key="3">
    <source>
        <dbReference type="Proteomes" id="UP001281614"/>
    </source>
</evidence>
<comment type="caution">
    <text evidence="2">The sequence shown here is derived from an EMBL/GenBank/DDBJ whole genome shotgun (WGS) entry which is preliminary data.</text>
</comment>
<keyword evidence="3" id="KW-1185">Reference proteome</keyword>
<dbReference type="AlphaFoldDB" id="A0AAE0DB77"/>
<protein>
    <submittedName>
        <fullName evidence="2">Uncharacterized protein</fullName>
    </submittedName>
</protein>
<dbReference type="Proteomes" id="UP001281614">
    <property type="component" value="Unassembled WGS sequence"/>
</dbReference>
<organism evidence="2 3">
    <name type="scientific">Colletotrichum kahawae</name>
    <name type="common">Coffee berry disease fungus</name>
    <dbReference type="NCBI Taxonomy" id="34407"/>
    <lineage>
        <taxon>Eukaryota</taxon>
        <taxon>Fungi</taxon>
        <taxon>Dikarya</taxon>
        <taxon>Ascomycota</taxon>
        <taxon>Pezizomycotina</taxon>
        <taxon>Sordariomycetes</taxon>
        <taxon>Hypocreomycetidae</taxon>
        <taxon>Glomerellales</taxon>
        <taxon>Glomerellaceae</taxon>
        <taxon>Colletotrichum</taxon>
        <taxon>Colletotrichum gloeosporioides species complex</taxon>
    </lineage>
</organism>